<name>A0A2P2IXU7_RHIMU</name>
<organism evidence="1">
    <name type="scientific">Rhizophora mucronata</name>
    <name type="common">Asiatic mangrove</name>
    <dbReference type="NCBI Taxonomy" id="61149"/>
    <lineage>
        <taxon>Eukaryota</taxon>
        <taxon>Viridiplantae</taxon>
        <taxon>Streptophyta</taxon>
        <taxon>Embryophyta</taxon>
        <taxon>Tracheophyta</taxon>
        <taxon>Spermatophyta</taxon>
        <taxon>Magnoliopsida</taxon>
        <taxon>eudicotyledons</taxon>
        <taxon>Gunneridae</taxon>
        <taxon>Pentapetalae</taxon>
        <taxon>rosids</taxon>
        <taxon>fabids</taxon>
        <taxon>Malpighiales</taxon>
        <taxon>Rhizophoraceae</taxon>
        <taxon>Rhizophora</taxon>
    </lineage>
</organism>
<proteinExistence type="predicted"/>
<protein>
    <submittedName>
        <fullName evidence="1">Uncharacterized protein</fullName>
    </submittedName>
</protein>
<sequence length="65" mass="7476">MVPAKDLGLDHVAVDIEPRCDHDPNRGWDQIPDPVSAHFFHVNRIKLHPLIHPKDCQARVHRVSQ</sequence>
<dbReference type="AlphaFoldDB" id="A0A2P2IXU7"/>
<dbReference type="EMBL" id="GGEC01005573">
    <property type="protein sequence ID" value="MBW86056.1"/>
    <property type="molecule type" value="Transcribed_RNA"/>
</dbReference>
<reference evidence="1" key="1">
    <citation type="submission" date="2018-02" db="EMBL/GenBank/DDBJ databases">
        <title>Rhizophora mucronata_Transcriptome.</title>
        <authorList>
            <person name="Meera S.P."/>
            <person name="Sreeshan A."/>
            <person name="Augustine A."/>
        </authorList>
    </citation>
    <scope>NUCLEOTIDE SEQUENCE</scope>
    <source>
        <tissue evidence="1">Leaf</tissue>
    </source>
</reference>
<accession>A0A2P2IXU7</accession>
<evidence type="ECO:0000313" key="1">
    <source>
        <dbReference type="EMBL" id="MBW86056.1"/>
    </source>
</evidence>